<reference evidence="1" key="2">
    <citation type="submission" date="2021-10" db="EMBL/GenBank/DDBJ databases">
        <title>Phylogenomics reveals ancestral predisposition of the termite-cultivated fungus Termitomyces towards a domesticated lifestyle.</title>
        <authorList>
            <person name="Auxier B."/>
            <person name="Grum-Grzhimaylo A."/>
            <person name="Cardenas M.E."/>
            <person name="Lodge J.D."/>
            <person name="Laessoe T."/>
            <person name="Pedersen O."/>
            <person name="Smith M.E."/>
            <person name="Kuyper T.W."/>
            <person name="Franco-Molano E.A."/>
            <person name="Baroni T.J."/>
            <person name="Aanen D.K."/>
        </authorList>
    </citation>
    <scope>NUCLEOTIDE SEQUENCE</scope>
    <source>
        <strain evidence="1">D49</strain>
    </source>
</reference>
<gene>
    <name evidence="1" type="ORF">H0H81_004870</name>
</gene>
<keyword evidence="2" id="KW-1185">Reference proteome</keyword>
<name>A0A9P7FSK7_9AGAR</name>
<reference evidence="1" key="1">
    <citation type="submission" date="2021-02" db="EMBL/GenBank/DDBJ databases">
        <authorList>
            <person name="Nieuwenhuis M."/>
            <person name="Van De Peppel L.J.J."/>
        </authorList>
    </citation>
    <scope>NUCLEOTIDE SEQUENCE</scope>
    <source>
        <strain evidence="1">D49</strain>
    </source>
</reference>
<protein>
    <submittedName>
        <fullName evidence="1">Uncharacterized protein</fullName>
    </submittedName>
</protein>
<accession>A0A9P7FSK7</accession>
<dbReference type="EMBL" id="JABCKI010005837">
    <property type="protein sequence ID" value="KAG5637358.1"/>
    <property type="molecule type" value="Genomic_DNA"/>
</dbReference>
<evidence type="ECO:0000313" key="2">
    <source>
        <dbReference type="Proteomes" id="UP000717328"/>
    </source>
</evidence>
<proteinExistence type="predicted"/>
<dbReference type="AlphaFoldDB" id="A0A9P7FSK7"/>
<organism evidence="1 2">
    <name type="scientific">Sphagnurus paluster</name>
    <dbReference type="NCBI Taxonomy" id="117069"/>
    <lineage>
        <taxon>Eukaryota</taxon>
        <taxon>Fungi</taxon>
        <taxon>Dikarya</taxon>
        <taxon>Basidiomycota</taxon>
        <taxon>Agaricomycotina</taxon>
        <taxon>Agaricomycetes</taxon>
        <taxon>Agaricomycetidae</taxon>
        <taxon>Agaricales</taxon>
        <taxon>Tricholomatineae</taxon>
        <taxon>Lyophyllaceae</taxon>
        <taxon>Sphagnurus</taxon>
    </lineage>
</organism>
<sequence>MDTDRSPTLTVEIIRVSTFFGKKVIAKGVDIPVPSAEGDIAYNLKSSLKSTKLWIHWKFTESTSLNIVTEPEAVSSDAANTETLSVSHLNDLAKNTQPEDSSENSLTKVMGYVNIFVDIGSNIADVHPIAKAAFIILTAGQKILQGQLDQSSKVKELWKTIATTLDFMGEAEPLAKIRGLEKHTIIAEAT</sequence>
<dbReference type="Proteomes" id="UP000717328">
    <property type="component" value="Unassembled WGS sequence"/>
</dbReference>
<evidence type="ECO:0000313" key="1">
    <source>
        <dbReference type="EMBL" id="KAG5637358.1"/>
    </source>
</evidence>
<dbReference type="OrthoDB" id="163438at2759"/>
<comment type="caution">
    <text evidence="1">The sequence shown here is derived from an EMBL/GenBank/DDBJ whole genome shotgun (WGS) entry which is preliminary data.</text>
</comment>